<protein>
    <submittedName>
        <fullName evidence="1">Uncharacterized protein</fullName>
    </submittedName>
</protein>
<dbReference type="Proteomes" id="UP000276133">
    <property type="component" value="Unassembled WGS sequence"/>
</dbReference>
<name>A0A3M7Q2L8_BRAPC</name>
<gene>
    <name evidence="1" type="ORF">BpHYR1_010229</name>
</gene>
<evidence type="ECO:0000313" key="2">
    <source>
        <dbReference type="Proteomes" id="UP000276133"/>
    </source>
</evidence>
<proteinExistence type="predicted"/>
<dbReference type="EMBL" id="REGN01007631">
    <property type="protein sequence ID" value="RNA05687.1"/>
    <property type="molecule type" value="Genomic_DNA"/>
</dbReference>
<comment type="caution">
    <text evidence="1">The sequence shown here is derived from an EMBL/GenBank/DDBJ whole genome shotgun (WGS) entry which is preliminary data.</text>
</comment>
<organism evidence="1 2">
    <name type="scientific">Brachionus plicatilis</name>
    <name type="common">Marine rotifer</name>
    <name type="synonym">Brachionus muelleri</name>
    <dbReference type="NCBI Taxonomy" id="10195"/>
    <lineage>
        <taxon>Eukaryota</taxon>
        <taxon>Metazoa</taxon>
        <taxon>Spiralia</taxon>
        <taxon>Gnathifera</taxon>
        <taxon>Rotifera</taxon>
        <taxon>Eurotatoria</taxon>
        <taxon>Monogononta</taxon>
        <taxon>Pseudotrocha</taxon>
        <taxon>Ploima</taxon>
        <taxon>Brachionidae</taxon>
        <taxon>Brachionus</taxon>
    </lineage>
</organism>
<dbReference type="AlphaFoldDB" id="A0A3M7Q2L8"/>
<evidence type="ECO:0000313" key="1">
    <source>
        <dbReference type="EMBL" id="RNA05687.1"/>
    </source>
</evidence>
<accession>A0A3M7Q2L8</accession>
<reference evidence="1 2" key="1">
    <citation type="journal article" date="2018" name="Sci. Rep.">
        <title>Genomic signatures of local adaptation to the degree of environmental predictability in rotifers.</title>
        <authorList>
            <person name="Franch-Gras L."/>
            <person name="Hahn C."/>
            <person name="Garcia-Roger E.M."/>
            <person name="Carmona M.J."/>
            <person name="Serra M."/>
            <person name="Gomez A."/>
        </authorList>
    </citation>
    <scope>NUCLEOTIDE SEQUENCE [LARGE SCALE GENOMIC DNA]</scope>
    <source>
        <strain evidence="1">HYR1</strain>
    </source>
</reference>
<sequence length="65" mass="7552">MKNDLSAPLKSLYSDYLVSYLVFSNFDFYHFETKLAFLGSFSFTYTGDFVLPNLQTSKHRLVVIN</sequence>
<keyword evidence="2" id="KW-1185">Reference proteome</keyword>